<dbReference type="AlphaFoldDB" id="A0A7Y7U5Z9"/>
<dbReference type="InterPro" id="IPR025388">
    <property type="entry name" value="Alginate_export_dom"/>
</dbReference>
<dbReference type="RefSeq" id="WP_176909161.1">
    <property type="nucleotide sequence ID" value="NZ_JABKAU010000026.1"/>
</dbReference>
<dbReference type="Proteomes" id="UP000565521">
    <property type="component" value="Unassembled WGS sequence"/>
</dbReference>
<proteinExistence type="predicted"/>
<accession>A0A7Y7U5Z9</accession>
<organism evidence="2 3">
    <name type="scientific">Hymenobacter lapidiphilus</name>
    <dbReference type="NCBI Taxonomy" id="2608003"/>
    <lineage>
        <taxon>Bacteria</taxon>
        <taxon>Pseudomonadati</taxon>
        <taxon>Bacteroidota</taxon>
        <taxon>Cytophagia</taxon>
        <taxon>Cytophagales</taxon>
        <taxon>Hymenobacteraceae</taxon>
        <taxon>Hymenobacter</taxon>
    </lineage>
</organism>
<evidence type="ECO:0000313" key="2">
    <source>
        <dbReference type="EMBL" id="NVO32281.1"/>
    </source>
</evidence>
<reference evidence="2 3" key="1">
    <citation type="submission" date="2020-05" db="EMBL/GenBank/DDBJ databases">
        <title>Hymenobacter terrestris sp. nov. and Hymenobacter lapidiphilus sp. nov., isolated from regoliths in Antarctica.</title>
        <authorList>
            <person name="Sedlacek I."/>
            <person name="Pantucek R."/>
            <person name="Zeman M."/>
            <person name="Holochova P."/>
            <person name="Kralova S."/>
            <person name="Stankova E."/>
            <person name="Sedo O."/>
            <person name="Micenkova L."/>
            <person name="Svec P."/>
            <person name="Gupta V."/>
            <person name="Sood U."/>
            <person name="Korpole U.S."/>
            <person name="Lal R."/>
        </authorList>
    </citation>
    <scope>NUCLEOTIDE SEQUENCE [LARGE SCALE GENOMIC DNA]</scope>
    <source>
        <strain evidence="2 3">P5342</strain>
    </source>
</reference>
<name>A0A7Y7U5Z9_9BACT</name>
<dbReference type="Pfam" id="PF13372">
    <property type="entry name" value="Alginate_exp"/>
    <property type="match status" value="1"/>
</dbReference>
<comment type="caution">
    <text evidence="2">The sequence shown here is derived from an EMBL/GenBank/DDBJ whole genome shotgun (WGS) entry which is preliminary data.</text>
</comment>
<dbReference type="Gene3D" id="2.40.160.100">
    <property type="match status" value="1"/>
</dbReference>
<evidence type="ECO:0000313" key="3">
    <source>
        <dbReference type="Proteomes" id="UP000565521"/>
    </source>
</evidence>
<gene>
    <name evidence="2" type="ORF">HW554_13760</name>
</gene>
<dbReference type="EMBL" id="JABKAU010000026">
    <property type="protein sequence ID" value="NVO32281.1"/>
    <property type="molecule type" value="Genomic_DNA"/>
</dbReference>
<dbReference type="InterPro" id="IPR053728">
    <property type="entry name" value="Alginate_Permeability_Chnl"/>
</dbReference>
<keyword evidence="3" id="KW-1185">Reference proteome</keyword>
<protein>
    <submittedName>
        <fullName evidence="2">Alginate export family protein</fullName>
    </submittedName>
</protein>
<sequence>MVAGLRVGAVPAVAQTPAVAQAPATAATTAPPKTLPLRYDEDYRYLRDPDRRTNGLDPLKYQSLRGAAHPDWFLTLGGEGRVFFERYRNEQWGRVPTDANGYWLFRTMLHASVRLGPHVRLFAELKSGLAAGQRNGPRPPDVDELDLNQGFVDLNIGPVSDADGTTPLVLRLGRQELEYGAGRLISVRELPNVRQTFDGGRLLLRAGAWRAEAFGLRPAATKRGVFDDNTDRTQALWGGYATRPLGTAPGSGLHLDLFYLGNQRDVGIFAEGRAAETRHSGGGRLWYRTPALASDLEATYQAGTFGPGRIRAWSVSSSTTVSWPQAPLHPALGLNLGANSGDRDPTNPDNQTFFPPAPRGAYFGAVGANGPPNILGFAPTLRLTPAPGLTVLGYCYFFWRQSLRDGVYNVPGFPIRSPGPGRARYIGTQPELDASWQFSRYLSLTASYAYFGAGQFIRDAPPAADIQYLATWLTFKF</sequence>
<feature type="domain" description="Alginate export" evidence="1">
    <location>
        <begin position="74"/>
        <end position="464"/>
    </location>
</feature>
<evidence type="ECO:0000259" key="1">
    <source>
        <dbReference type="Pfam" id="PF13372"/>
    </source>
</evidence>